<dbReference type="RefSeq" id="WP_058265422.1">
    <property type="nucleotide sequence ID" value="NZ_FMYN01000003.1"/>
</dbReference>
<comment type="caution">
    <text evidence="3">The sequence shown here is derived from an EMBL/GenBank/DDBJ whole genome shotgun (WGS) entry which is preliminary data.</text>
</comment>
<name>A0A0V8GEJ3_9BACL</name>
<evidence type="ECO:0000256" key="1">
    <source>
        <dbReference type="ARBA" id="ARBA00023118"/>
    </source>
</evidence>
<keyword evidence="1" id="KW-0051">Antiviral defense</keyword>
<proteinExistence type="predicted"/>
<dbReference type="Pfam" id="PF03787">
    <property type="entry name" value="RAMPs"/>
    <property type="match status" value="1"/>
</dbReference>
<organism evidence="3 4">
    <name type="scientific">Exiguobacterium indicum</name>
    <dbReference type="NCBI Taxonomy" id="296995"/>
    <lineage>
        <taxon>Bacteria</taxon>
        <taxon>Bacillati</taxon>
        <taxon>Bacillota</taxon>
        <taxon>Bacilli</taxon>
        <taxon>Bacillales</taxon>
        <taxon>Bacillales Family XII. Incertae Sedis</taxon>
        <taxon>Exiguobacterium</taxon>
    </lineage>
</organism>
<dbReference type="AlphaFoldDB" id="A0A0V8GEJ3"/>
<dbReference type="Proteomes" id="UP000053797">
    <property type="component" value="Unassembled WGS sequence"/>
</dbReference>
<sequence>MLEFPRIRQELIQENEYMTLTPLLLHGAEKAEARAMKAEWRIPSLKGELRYWYRALYAPRFDKTTSLAAAEGKLLGTAGSGGNEAQKSNVVLSEGLKKLRAEDGKKGPYIELYPPKQQATYGFEPKKLFSVQFAYQDEATRSIFEPLLRWFELIGGIGQRSRRGNGAFQATTDTFDSIEEYLDEIELNLQKIGIRYERNGQMLKTKEHSTLQHSVPTWKQTTVGCLFKSEVEARKSIIENAYQGYMYDGKKEVSGGIRPRFASPYHFTVRRIGQHFAVILTEVSYTLSKDTRTFDAAKVDVYHFLKGGKS</sequence>
<evidence type="ECO:0000313" key="3">
    <source>
        <dbReference type="EMBL" id="KSU48683.1"/>
    </source>
</evidence>
<dbReference type="EMBL" id="LNQL01000003">
    <property type="protein sequence ID" value="KSU48683.1"/>
    <property type="molecule type" value="Genomic_DNA"/>
</dbReference>
<dbReference type="GO" id="GO:0051607">
    <property type="term" value="P:defense response to virus"/>
    <property type="evidence" value="ECO:0007669"/>
    <property type="project" value="UniProtKB-KW"/>
</dbReference>
<gene>
    <name evidence="3" type="ORF">AS033_10145</name>
</gene>
<protein>
    <recommendedName>
        <fullName evidence="2">CRISPR type III-associated protein domain-containing protein</fullName>
    </recommendedName>
</protein>
<dbReference type="OrthoDB" id="190500at2"/>
<evidence type="ECO:0000259" key="2">
    <source>
        <dbReference type="Pfam" id="PF03787"/>
    </source>
</evidence>
<dbReference type="InterPro" id="IPR007522">
    <property type="entry name" value="CRISPR-assoc_prot_TM1795"/>
</dbReference>
<feature type="domain" description="CRISPR type III-associated protein" evidence="2">
    <location>
        <begin position="19"/>
        <end position="168"/>
    </location>
</feature>
<reference evidence="3 4" key="1">
    <citation type="journal article" date="2015" name="Int. J. Syst. Evol. Microbiol.">
        <title>Exiguobacterium enclense sp. nov., isolated from sediment.</title>
        <authorList>
            <person name="Dastager S.G."/>
            <person name="Mawlankar R."/>
            <person name="Sonalkar V.V."/>
            <person name="Thorat M.N."/>
            <person name="Mual P."/>
            <person name="Verma A."/>
            <person name="Krishnamurthi S."/>
            <person name="Tang S.K."/>
            <person name="Li W.J."/>
        </authorList>
    </citation>
    <scope>NUCLEOTIDE SEQUENCE [LARGE SCALE GENOMIC DNA]</scope>
    <source>
        <strain evidence="3 4">NIO-1109</strain>
    </source>
</reference>
<evidence type="ECO:0000313" key="4">
    <source>
        <dbReference type="Proteomes" id="UP000053797"/>
    </source>
</evidence>
<accession>A0A0V8GEJ3</accession>
<dbReference type="NCBIfam" id="TIGR01894">
    <property type="entry name" value="cas_TM1795_cmr1"/>
    <property type="match status" value="1"/>
</dbReference>
<dbReference type="InterPro" id="IPR005537">
    <property type="entry name" value="RAMP_III_fam"/>
</dbReference>